<reference evidence="1 2" key="1">
    <citation type="submission" date="2023-12" db="EMBL/GenBank/DDBJ databases">
        <title>Blastococcus brunescens sp. nov., an actonobacterium isolated from sandstone collected in sahara desert.</title>
        <authorList>
            <person name="Gtari M."/>
            <person name="Ghodhbane F."/>
        </authorList>
    </citation>
    <scope>NUCLEOTIDE SEQUENCE [LARGE SCALE GENOMIC DNA]</scope>
    <source>
        <strain evidence="1 2">BMG 8361</strain>
    </source>
</reference>
<evidence type="ECO:0000313" key="1">
    <source>
        <dbReference type="EMBL" id="WRL66583.1"/>
    </source>
</evidence>
<name>A0ABZ1B6Z5_9ACTN</name>
<proteinExistence type="predicted"/>
<keyword evidence="2" id="KW-1185">Reference proteome</keyword>
<gene>
    <name evidence="1" type="ORF">U6N30_14980</name>
</gene>
<organism evidence="1 2">
    <name type="scientific">Blastococcus brunescens</name>
    <dbReference type="NCBI Taxonomy" id="1564165"/>
    <lineage>
        <taxon>Bacteria</taxon>
        <taxon>Bacillati</taxon>
        <taxon>Actinomycetota</taxon>
        <taxon>Actinomycetes</taxon>
        <taxon>Geodermatophilales</taxon>
        <taxon>Geodermatophilaceae</taxon>
        <taxon>Blastococcus</taxon>
    </lineage>
</organism>
<accession>A0ABZ1B6Z5</accession>
<dbReference type="EMBL" id="CP141261">
    <property type="protein sequence ID" value="WRL66583.1"/>
    <property type="molecule type" value="Genomic_DNA"/>
</dbReference>
<protein>
    <submittedName>
        <fullName evidence="1">Uncharacterized protein</fullName>
    </submittedName>
</protein>
<sequence length="126" mass="13691">MFRTAPRQLSAVVAMLLLALTVALSFLTWQVNDNSEESLLRRQLAQVGSLLSNQAAVLQVQLSDMGLVAVATDADPDAFARFADTQLADTGQSLSLWRITDDGPERVAVQGSNRCSRATRRRRSGS</sequence>
<dbReference type="RefSeq" id="WP_324277895.1">
    <property type="nucleotide sequence ID" value="NZ_CP141261.1"/>
</dbReference>
<evidence type="ECO:0000313" key="2">
    <source>
        <dbReference type="Proteomes" id="UP001324287"/>
    </source>
</evidence>
<dbReference type="Proteomes" id="UP001324287">
    <property type="component" value="Chromosome"/>
</dbReference>